<feature type="region of interest" description="Disordered" evidence="1">
    <location>
        <begin position="1"/>
        <end position="34"/>
    </location>
</feature>
<feature type="compositionally biased region" description="Polar residues" evidence="1">
    <location>
        <begin position="25"/>
        <end position="34"/>
    </location>
</feature>
<feature type="transmembrane region" description="Helical" evidence="2">
    <location>
        <begin position="234"/>
        <end position="255"/>
    </location>
</feature>
<accession>A0AAW0P2U8</accession>
<protein>
    <recommendedName>
        <fullName evidence="5">G-protein coupled receptors family 1 profile domain-containing protein</fullName>
    </recommendedName>
</protein>
<keyword evidence="2" id="KW-1133">Transmembrane helix</keyword>
<evidence type="ECO:0008006" key="5">
    <source>
        <dbReference type="Google" id="ProtNLM"/>
    </source>
</evidence>
<gene>
    <name evidence="3" type="ORF">WMY93_015625</name>
</gene>
<evidence type="ECO:0000256" key="2">
    <source>
        <dbReference type="SAM" id="Phobius"/>
    </source>
</evidence>
<comment type="caution">
    <text evidence="3">The sequence shown here is derived from an EMBL/GenBank/DDBJ whole genome shotgun (WGS) entry which is preliminary data.</text>
</comment>
<evidence type="ECO:0000256" key="1">
    <source>
        <dbReference type="SAM" id="MobiDB-lite"/>
    </source>
</evidence>
<dbReference type="EMBL" id="JBBPFD010000011">
    <property type="protein sequence ID" value="KAK7907013.1"/>
    <property type="molecule type" value="Genomic_DNA"/>
</dbReference>
<dbReference type="Proteomes" id="UP001460270">
    <property type="component" value="Unassembled WGS sequence"/>
</dbReference>
<feature type="transmembrane region" description="Helical" evidence="2">
    <location>
        <begin position="105"/>
        <end position="127"/>
    </location>
</feature>
<keyword evidence="2" id="KW-0472">Membrane</keyword>
<name>A0AAW0P2U8_9GOBI</name>
<feature type="transmembrane region" description="Helical" evidence="2">
    <location>
        <begin position="147"/>
        <end position="170"/>
    </location>
</feature>
<dbReference type="AlphaFoldDB" id="A0AAW0P2U8"/>
<proteinExistence type="predicted"/>
<evidence type="ECO:0000313" key="4">
    <source>
        <dbReference type="Proteomes" id="UP001460270"/>
    </source>
</evidence>
<sequence>MVKAVQSARAGKGVGSDDSARDQSALRTALSSDPTPLPARADCTALTILNTTILNSDSPLLGSGSKSSHRYSRQQMEDDEKPPVSNWTQPSSSEYLCKTSVEFKAVIGFLDLLSVLLGQPMTVRLLWITLTYKQLDILNANLALFHNVLYCMIYVHLYFILFSPLMPVWVAKFTYKVGKALRNSPVGKNALHPAKRRAFVATCVTSASAMTFYIPVMITDKVKNQDEKWYNCRLAPMCTFILSLATLVHPLFYLYTKGELRCRRGAKKSG</sequence>
<organism evidence="3 4">
    <name type="scientific">Mugilogobius chulae</name>
    <name type="common">yellowstripe goby</name>
    <dbReference type="NCBI Taxonomy" id="88201"/>
    <lineage>
        <taxon>Eukaryota</taxon>
        <taxon>Metazoa</taxon>
        <taxon>Chordata</taxon>
        <taxon>Craniata</taxon>
        <taxon>Vertebrata</taxon>
        <taxon>Euteleostomi</taxon>
        <taxon>Actinopterygii</taxon>
        <taxon>Neopterygii</taxon>
        <taxon>Teleostei</taxon>
        <taxon>Neoteleostei</taxon>
        <taxon>Acanthomorphata</taxon>
        <taxon>Gobiaria</taxon>
        <taxon>Gobiiformes</taxon>
        <taxon>Gobioidei</taxon>
        <taxon>Gobiidae</taxon>
        <taxon>Gobionellinae</taxon>
        <taxon>Mugilogobius</taxon>
    </lineage>
</organism>
<feature type="transmembrane region" description="Helical" evidence="2">
    <location>
        <begin position="198"/>
        <end position="214"/>
    </location>
</feature>
<reference evidence="4" key="1">
    <citation type="submission" date="2024-04" db="EMBL/GenBank/DDBJ databases">
        <title>Salinicola lusitanus LLJ914,a marine bacterium isolated from the Okinawa Trough.</title>
        <authorList>
            <person name="Li J."/>
        </authorList>
    </citation>
    <scope>NUCLEOTIDE SEQUENCE [LARGE SCALE GENOMIC DNA]</scope>
</reference>
<evidence type="ECO:0000313" key="3">
    <source>
        <dbReference type="EMBL" id="KAK7907013.1"/>
    </source>
</evidence>
<feature type="region of interest" description="Disordered" evidence="1">
    <location>
        <begin position="60"/>
        <end position="90"/>
    </location>
</feature>
<keyword evidence="2" id="KW-0812">Transmembrane</keyword>
<keyword evidence="4" id="KW-1185">Reference proteome</keyword>